<evidence type="ECO:0000313" key="2">
    <source>
        <dbReference type="EMBL" id="ORY26802.1"/>
    </source>
</evidence>
<organism evidence="2 3">
    <name type="scientific">Naematelia encephala</name>
    <dbReference type="NCBI Taxonomy" id="71784"/>
    <lineage>
        <taxon>Eukaryota</taxon>
        <taxon>Fungi</taxon>
        <taxon>Dikarya</taxon>
        <taxon>Basidiomycota</taxon>
        <taxon>Agaricomycotina</taxon>
        <taxon>Tremellomycetes</taxon>
        <taxon>Tremellales</taxon>
        <taxon>Naemateliaceae</taxon>
        <taxon>Naematelia</taxon>
    </lineage>
</organism>
<proteinExistence type="predicted"/>
<evidence type="ECO:0000256" key="1">
    <source>
        <dbReference type="SAM" id="MobiDB-lite"/>
    </source>
</evidence>
<comment type="caution">
    <text evidence="2">The sequence shown here is derived from an EMBL/GenBank/DDBJ whole genome shotgun (WGS) entry which is preliminary data.</text>
</comment>
<name>A0A1Y2AW89_9TREE</name>
<sequence length="398" mass="43257">MSSEPPSSPVSYGSHQDGSSQGSLPEVDVASAPDRSYLVSFGPDSCLILGGDTTILEEFKGKNIRAIAFTKGFLTQLGVHDDSTTELPSPSEQVKTFTRLAALANSVPPTDDISNPAFFPSIPGLTDHCEDDFDPDKLMQSSTGTFKTCTRDAIAQHDPLTCTLMSVLTDNPTISRLTVPGTFPGIQPLIAMTMKNAPNLTNLAFDGLGFYPSEVTQLSTLIKRHQSTPSRKITLEFGDTARRPFDEATGEEAKKAFEVYGELVALVTKSEFDPCDRYIFWNVPHFLIGDSNQGPPGFKIVTQGEIESDSNAETVSAYLMTGPMPLTNLDPSQFASAHRVVRDPETDQKEMEKFVIEWDSCVNPDIYKAQPSQRASMPKLEFRHGGSISSSCAALVQA</sequence>
<feature type="region of interest" description="Disordered" evidence="1">
    <location>
        <begin position="1"/>
        <end position="27"/>
    </location>
</feature>
<accession>A0A1Y2AW89</accession>
<dbReference type="InParanoid" id="A0A1Y2AW89"/>
<gene>
    <name evidence="2" type="ORF">BCR39DRAFT_506551</name>
</gene>
<keyword evidence="3" id="KW-1185">Reference proteome</keyword>
<dbReference type="Proteomes" id="UP000193986">
    <property type="component" value="Unassembled WGS sequence"/>
</dbReference>
<protein>
    <submittedName>
        <fullName evidence="2">Uncharacterized protein</fullName>
    </submittedName>
</protein>
<dbReference type="AlphaFoldDB" id="A0A1Y2AW89"/>
<dbReference type="EMBL" id="MCFC01000044">
    <property type="protein sequence ID" value="ORY26802.1"/>
    <property type="molecule type" value="Genomic_DNA"/>
</dbReference>
<feature type="compositionally biased region" description="Polar residues" evidence="1">
    <location>
        <begin position="1"/>
        <end position="23"/>
    </location>
</feature>
<reference evidence="2 3" key="1">
    <citation type="submission" date="2016-07" db="EMBL/GenBank/DDBJ databases">
        <title>Pervasive Adenine N6-methylation of Active Genes in Fungi.</title>
        <authorList>
            <consortium name="DOE Joint Genome Institute"/>
            <person name="Mondo S.J."/>
            <person name="Dannebaum R.O."/>
            <person name="Kuo R.C."/>
            <person name="Labutti K."/>
            <person name="Haridas S."/>
            <person name="Kuo A."/>
            <person name="Salamov A."/>
            <person name="Ahrendt S.R."/>
            <person name="Lipzen A."/>
            <person name="Sullivan W."/>
            <person name="Andreopoulos W.B."/>
            <person name="Clum A."/>
            <person name="Lindquist E."/>
            <person name="Daum C."/>
            <person name="Ramamoorthy G.K."/>
            <person name="Gryganskyi A."/>
            <person name="Culley D."/>
            <person name="Magnuson J.K."/>
            <person name="James T.Y."/>
            <person name="O'Malley M.A."/>
            <person name="Stajich J.E."/>
            <person name="Spatafora J.W."/>
            <person name="Visel A."/>
            <person name="Grigoriev I.V."/>
        </authorList>
    </citation>
    <scope>NUCLEOTIDE SEQUENCE [LARGE SCALE GENOMIC DNA]</scope>
    <source>
        <strain evidence="2 3">68-887.2</strain>
    </source>
</reference>
<evidence type="ECO:0000313" key="3">
    <source>
        <dbReference type="Proteomes" id="UP000193986"/>
    </source>
</evidence>